<keyword evidence="2" id="KW-1185">Reference proteome</keyword>
<proteinExistence type="predicted"/>
<dbReference type="EMBL" id="CP082904">
    <property type="protein sequence ID" value="UQY44280.1"/>
    <property type="molecule type" value="Genomic_DNA"/>
</dbReference>
<sequence>MTDFIHHHDCNPGGQALFLSQSRRAGNMSRTNAALKPATLSAGNLFNRDNNGGIYRFIAAYLNKLNT</sequence>
<dbReference type="RefSeq" id="WP_249892902.1">
    <property type="nucleotide sequence ID" value="NZ_CP082904.1"/>
</dbReference>
<name>A0ABY4R7Q4_9GAMM</name>
<evidence type="ECO:0000313" key="1">
    <source>
        <dbReference type="EMBL" id="UQY44280.1"/>
    </source>
</evidence>
<reference evidence="1" key="1">
    <citation type="submission" date="2021-09" db="EMBL/GenBank/DDBJ databases">
        <title>First case of bloodstream infection caused by Mixta hanseatica sp. nov., a member of the Erwiniaceae family.</title>
        <authorList>
            <person name="Both A."/>
            <person name="Huang J."/>
            <person name="Wenzel P."/>
            <person name="Aepfelbacher M."/>
            <person name="Rohde H."/>
            <person name="Christner M."/>
            <person name="Hentschke M."/>
        </authorList>
    </citation>
    <scope>NUCLEOTIDE SEQUENCE</scope>
    <source>
        <strain evidence="1">X22927</strain>
    </source>
</reference>
<gene>
    <name evidence="1" type="ORF">K6958_00770</name>
</gene>
<evidence type="ECO:0000313" key="2">
    <source>
        <dbReference type="Proteomes" id="UP001056635"/>
    </source>
</evidence>
<organism evidence="1 2">
    <name type="scientific">Mixta hanseatica</name>
    <dbReference type="NCBI Taxonomy" id="2872648"/>
    <lineage>
        <taxon>Bacteria</taxon>
        <taxon>Pseudomonadati</taxon>
        <taxon>Pseudomonadota</taxon>
        <taxon>Gammaproteobacteria</taxon>
        <taxon>Enterobacterales</taxon>
        <taxon>Erwiniaceae</taxon>
        <taxon>Mixta</taxon>
    </lineage>
</organism>
<protein>
    <submittedName>
        <fullName evidence="1">Uncharacterized protein</fullName>
    </submittedName>
</protein>
<accession>A0ABY4R7Q4</accession>
<dbReference type="Proteomes" id="UP001056635">
    <property type="component" value="Chromosome"/>
</dbReference>